<reference evidence="2 3" key="1">
    <citation type="submission" date="2019-05" db="EMBL/GenBank/DDBJ databases">
        <title>Genome of Alcanivorax gelatiniphagus, an oil degrading marine bacteria.</title>
        <authorList>
            <person name="Kwon K.K."/>
        </authorList>
    </citation>
    <scope>NUCLEOTIDE SEQUENCE [LARGE SCALE GENOMIC DNA]</scope>
    <source>
        <strain evidence="2 3">MEBiC 08158</strain>
    </source>
</reference>
<dbReference type="Proteomes" id="UP000739180">
    <property type="component" value="Unassembled WGS sequence"/>
</dbReference>
<feature type="transmembrane region" description="Helical" evidence="1">
    <location>
        <begin position="411"/>
        <end position="430"/>
    </location>
</feature>
<organism evidence="2 3">
    <name type="scientific">Alloalcanivorax gelatiniphagus</name>
    <dbReference type="NCBI Taxonomy" id="1194167"/>
    <lineage>
        <taxon>Bacteria</taxon>
        <taxon>Pseudomonadati</taxon>
        <taxon>Pseudomonadota</taxon>
        <taxon>Gammaproteobacteria</taxon>
        <taxon>Oceanospirillales</taxon>
        <taxon>Alcanivoracaceae</taxon>
        <taxon>Alloalcanivorax</taxon>
    </lineage>
</organism>
<dbReference type="EMBL" id="VCQT01000022">
    <property type="protein sequence ID" value="TMW13759.1"/>
    <property type="molecule type" value="Genomic_DNA"/>
</dbReference>
<evidence type="ECO:0000313" key="3">
    <source>
        <dbReference type="Proteomes" id="UP000739180"/>
    </source>
</evidence>
<feature type="transmembrane region" description="Helical" evidence="1">
    <location>
        <begin position="171"/>
        <end position="194"/>
    </location>
</feature>
<feature type="transmembrane region" description="Helical" evidence="1">
    <location>
        <begin position="273"/>
        <end position="293"/>
    </location>
</feature>
<feature type="transmembrane region" description="Helical" evidence="1">
    <location>
        <begin position="246"/>
        <end position="267"/>
    </location>
</feature>
<feature type="transmembrane region" description="Helical" evidence="1">
    <location>
        <begin position="370"/>
        <end position="390"/>
    </location>
</feature>
<evidence type="ECO:0000256" key="1">
    <source>
        <dbReference type="SAM" id="Phobius"/>
    </source>
</evidence>
<dbReference type="PANTHER" id="PTHR13325">
    <property type="entry name" value="PROTEASE M50 MEMBRANE-BOUND TRANSCRIPTION FACTOR SITE 2 PROTEASE"/>
    <property type="match status" value="1"/>
</dbReference>
<feature type="transmembrane region" description="Helical" evidence="1">
    <location>
        <begin position="345"/>
        <end position="364"/>
    </location>
</feature>
<dbReference type="RefSeq" id="WP_138771799.1">
    <property type="nucleotide sequence ID" value="NZ_JBHSSX010000020.1"/>
</dbReference>
<name>A0ABY2XPC0_9GAMM</name>
<gene>
    <name evidence="2" type="ORF">FGS76_06430</name>
</gene>
<dbReference type="PANTHER" id="PTHR13325:SF3">
    <property type="entry name" value="MEMBRANE-BOUND TRANSCRIPTION FACTOR SITE-2 PROTEASE"/>
    <property type="match status" value="1"/>
</dbReference>
<feature type="transmembrane region" description="Helical" evidence="1">
    <location>
        <begin position="149"/>
        <end position="165"/>
    </location>
</feature>
<keyword evidence="1" id="KW-1133">Transmembrane helix</keyword>
<protein>
    <submittedName>
        <fullName evidence="2">HlyD family efflux transporter periplasmic adaptor subunit</fullName>
    </submittedName>
</protein>
<evidence type="ECO:0000313" key="2">
    <source>
        <dbReference type="EMBL" id="TMW13759.1"/>
    </source>
</evidence>
<keyword evidence="1" id="KW-0472">Membrane</keyword>
<accession>A0ABY2XPC0</accession>
<sequence length="700" mass="79560">MNTATPDLPHLRQDLKLHPVERDVDGRRRWLLHDPVAQRFFRLGEQTVQLLPFIDGGAAEPAAARAQRTLGRPVSGEQLMTLAEFLRGHHLVVADMEQQRRFQRLRQAKPKGFMWLLKHYLFIRVPLANPDRWLGRHLGKVAWLGHRRTRVALAVLLMLGAWLTLRQWDNFWAQFTALKAIGGWLTLGIALVLVKALHELGHAFTCKAKGARVPTIGVAFIVGWPVLYTDTSDAWRLTRARDRVQIDLAGMAVEIGIAVVALLAWHILPDGAPRLVCFWLATTTWVMSVVINCNPLMRFDGYYLLSDLWRRPNLEPRSQALARWKLRELLFAFGEPPPEPPQRRMILFAFIVWVYRFFLFLGIALVVYHFFIKLIGIILFAVEIGYFIVRPVYNEVRRWFTGGRRPRWNRALARTLAVLTVALLLLVWPWHSQLHLPAFLQQPTQRVEAPLGGRLELAVGNGQWRDAGAPLAAVRVPETDYRLSAAGTRLAQLTDQWNASGLNRDLLFDSPLVGAELATQRERVRLLESERRLGELTAPADGYVQTVNPDLLNGGWVGQGEWLLTYMPRRPPELVAWIGEADVLRLKEGGEATFYPLAPAGKPLKAWVESIEGQPVERLRQPQMATLNGGPIRAEARRDGTLVPEGSLYRVRLRVQEPDGDWTPVMPARRGAVVIDTEARSFLGRIWRHVVAVWRREAGF</sequence>
<proteinExistence type="predicted"/>
<keyword evidence="1" id="KW-0812">Transmembrane</keyword>
<dbReference type="InterPro" id="IPR001193">
    <property type="entry name" value="MBTPS2"/>
</dbReference>
<keyword evidence="3" id="KW-1185">Reference proteome</keyword>
<comment type="caution">
    <text evidence="2">The sequence shown here is derived from an EMBL/GenBank/DDBJ whole genome shotgun (WGS) entry which is preliminary data.</text>
</comment>